<keyword evidence="2" id="KW-1185">Reference proteome</keyword>
<reference evidence="1" key="1">
    <citation type="submission" date="2018-11" db="EMBL/GenBank/DDBJ databases">
        <authorList>
            <consortium name="Pathogen Informatics"/>
        </authorList>
    </citation>
    <scope>NUCLEOTIDE SEQUENCE</scope>
</reference>
<name>A0A3S5BTC5_9PLAT</name>
<dbReference type="AlphaFoldDB" id="A0A3S5BTC5"/>
<sequence length="133" mass="14535">MLRPVLLATFLFFPSIYLPPCSLLSYILSSSSPSLAMALASGDEQSQYSLVKQGSLCNSNTPKHPDFCPHNTPLQAQSEAVGYSQNTNGATCLDAFNFPQVEASCLQSTGVIDQENQCMSNQSTEKPSWHLQW</sequence>
<organism evidence="1 2">
    <name type="scientific">Protopolystoma xenopodis</name>
    <dbReference type="NCBI Taxonomy" id="117903"/>
    <lineage>
        <taxon>Eukaryota</taxon>
        <taxon>Metazoa</taxon>
        <taxon>Spiralia</taxon>
        <taxon>Lophotrochozoa</taxon>
        <taxon>Platyhelminthes</taxon>
        <taxon>Monogenea</taxon>
        <taxon>Polyopisthocotylea</taxon>
        <taxon>Polystomatidea</taxon>
        <taxon>Polystomatidae</taxon>
        <taxon>Protopolystoma</taxon>
    </lineage>
</organism>
<accession>A0A3S5BTC5</accession>
<protein>
    <submittedName>
        <fullName evidence="1">Uncharacterized protein</fullName>
    </submittedName>
</protein>
<dbReference type="Proteomes" id="UP000784294">
    <property type="component" value="Unassembled WGS sequence"/>
</dbReference>
<dbReference type="EMBL" id="CAAALY010259498">
    <property type="protein sequence ID" value="VEL38933.1"/>
    <property type="molecule type" value="Genomic_DNA"/>
</dbReference>
<evidence type="ECO:0000313" key="1">
    <source>
        <dbReference type="EMBL" id="VEL38933.1"/>
    </source>
</evidence>
<evidence type="ECO:0000313" key="2">
    <source>
        <dbReference type="Proteomes" id="UP000784294"/>
    </source>
</evidence>
<proteinExistence type="predicted"/>
<comment type="caution">
    <text evidence="1">The sequence shown here is derived from an EMBL/GenBank/DDBJ whole genome shotgun (WGS) entry which is preliminary data.</text>
</comment>
<gene>
    <name evidence="1" type="ORF">PXEA_LOCUS32373</name>
</gene>